<sequence length="130" mass="14032">MYIESLVREEEESHSSEGEGKLVMWQQTLGIHGSTQGSPACAAPNGPVVVYTPHGNPLRHPIPHGRATVAEANSGVPACRELPSQACANEHNGKQARSTVQHVSIITISFAMFSVSILDRNFNITNMNNN</sequence>
<gene>
    <name evidence="1" type="ORF">CB5_LOCUS21365</name>
</gene>
<proteinExistence type="predicted"/>
<protein>
    <submittedName>
        <fullName evidence="1">Uncharacterized protein</fullName>
    </submittedName>
</protein>
<dbReference type="EMBL" id="LR862133">
    <property type="protein sequence ID" value="CAD1838154.1"/>
    <property type="molecule type" value="Genomic_DNA"/>
</dbReference>
<dbReference type="AlphaFoldDB" id="A0A6V7Q4N2"/>
<reference evidence="1" key="1">
    <citation type="submission" date="2020-07" db="EMBL/GenBank/DDBJ databases">
        <authorList>
            <person name="Lin J."/>
        </authorList>
    </citation>
    <scope>NUCLEOTIDE SEQUENCE</scope>
</reference>
<accession>A0A6V7Q4N2</accession>
<organism evidence="1">
    <name type="scientific">Ananas comosus var. bracteatus</name>
    <name type="common">red pineapple</name>
    <dbReference type="NCBI Taxonomy" id="296719"/>
    <lineage>
        <taxon>Eukaryota</taxon>
        <taxon>Viridiplantae</taxon>
        <taxon>Streptophyta</taxon>
        <taxon>Embryophyta</taxon>
        <taxon>Tracheophyta</taxon>
        <taxon>Spermatophyta</taxon>
        <taxon>Magnoliopsida</taxon>
        <taxon>Liliopsida</taxon>
        <taxon>Poales</taxon>
        <taxon>Bromeliaceae</taxon>
        <taxon>Bromelioideae</taxon>
        <taxon>Ananas</taxon>
    </lineage>
</organism>
<evidence type="ECO:0000313" key="1">
    <source>
        <dbReference type="EMBL" id="CAD1838154.1"/>
    </source>
</evidence>
<name>A0A6V7Q4N2_ANACO</name>